<dbReference type="InterPro" id="IPR029058">
    <property type="entry name" value="AB_hydrolase_fold"/>
</dbReference>
<feature type="signal peptide" evidence="2">
    <location>
        <begin position="1"/>
        <end position="19"/>
    </location>
</feature>
<evidence type="ECO:0000313" key="4">
    <source>
        <dbReference type="EMBL" id="RSL49809.1"/>
    </source>
</evidence>
<keyword evidence="2" id="KW-0732">Signal</keyword>
<keyword evidence="5" id="KW-1185">Reference proteome</keyword>
<comment type="caution">
    <text evidence="4">The sequence shown here is derived from an EMBL/GenBank/DDBJ whole genome shotgun (WGS) entry which is preliminary data.</text>
</comment>
<dbReference type="OrthoDB" id="249703at2759"/>
<dbReference type="Proteomes" id="UP000288168">
    <property type="component" value="Unassembled WGS sequence"/>
</dbReference>
<dbReference type="AlphaFoldDB" id="A0A428PA09"/>
<accession>A0A428PA09</accession>
<comment type="similarity">
    <text evidence="1">Belongs to the AB hydrolase superfamily. FUS2 hydrolase family.</text>
</comment>
<dbReference type="InterPro" id="IPR050261">
    <property type="entry name" value="FrsA_esterase"/>
</dbReference>
<dbReference type="STRING" id="1325734.A0A428PA09"/>
<feature type="chain" id="PRO_5019555940" description="AB hydrolase-1 domain-containing protein" evidence="2">
    <location>
        <begin position="20"/>
        <end position="458"/>
    </location>
</feature>
<reference evidence="4 5" key="1">
    <citation type="submission" date="2017-06" db="EMBL/GenBank/DDBJ databases">
        <title>Comparative genomic analysis of Ambrosia Fusariam Clade fungi.</title>
        <authorList>
            <person name="Stajich J.E."/>
            <person name="Carrillo J."/>
            <person name="Kijimoto T."/>
            <person name="Eskalen A."/>
            <person name="O'Donnell K."/>
            <person name="Kasson M."/>
        </authorList>
    </citation>
    <scope>NUCLEOTIDE SEQUENCE [LARGE SCALE GENOMIC DNA]</scope>
    <source>
        <strain evidence="4 5">NRRL62584</strain>
    </source>
</reference>
<evidence type="ECO:0000259" key="3">
    <source>
        <dbReference type="Pfam" id="PF12697"/>
    </source>
</evidence>
<protein>
    <recommendedName>
        <fullName evidence="3">AB hydrolase-1 domain-containing protein</fullName>
    </recommendedName>
</protein>
<feature type="domain" description="AB hydrolase-1" evidence="3">
    <location>
        <begin position="223"/>
        <end position="427"/>
    </location>
</feature>
<dbReference type="Pfam" id="PF12697">
    <property type="entry name" value="Abhydrolase_6"/>
    <property type="match status" value="1"/>
</dbReference>
<organism evidence="4 5">
    <name type="scientific">Fusarium duplospermum</name>
    <dbReference type="NCBI Taxonomy" id="1325734"/>
    <lineage>
        <taxon>Eukaryota</taxon>
        <taxon>Fungi</taxon>
        <taxon>Dikarya</taxon>
        <taxon>Ascomycota</taxon>
        <taxon>Pezizomycotina</taxon>
        <taxon>Sordariomycetes</taxon>
        <taxon>Hypocreomycetidae</taxon>
        <taxon>Hypocreales</taxon>
        <taxon>Nectriaceae</taxon>
        <taxon>Fusarium</taxon>
        <taxon>Fusarium solani species complex</taxon>
    </lineage>
</organism>
<dbReference type="SUPFAM" id="SSF53474">
    <property type="entry name" value="alpha/beta-Hydrolases"/>
    <property type="match status" value="1"/>
</dbReference>
<proteinExistence type="inferred from homology"/>
<gene>
    <name evidence="4" type="ORF">CEP54_012228</name>
</gene>
<evidence type="ECO:0000313" key="5">
    <source>
        <dbReference type="Proteomes" id="UP000288168"/>
    </source>
</evidence>
<evidence type="ECO:0000256" key="2">
    <source>
        <dbReference type="SAM" id="SignalP"/>
    </source>
</evidence>
<dbReference type="PANTHER" id="PTHR22946">
    <property type="entry name" value="DIENELACTONE HYDROLASE DOMAIN-CONTAINING PROTEIN-RELATED"/>
    <property type="match status" value="1"/>
</dbReference>
<name>A0A428PA09_9HYPO</name>
<evidence type="ECO:0000256" key="1">
    <source>
        <dbReference type="ARBA" id="ARBA00038115"/>
    </source>
</evidence>
<dbReference type="Gene3D" id="1.20.1440.110">
    <property type="entry name" value="acylaminoacyl peptidase"/>
    <property type="match status" value="1"/>
</dbReference>
<dbReference type="EMBL" id="NKCI01000173">
    <property type="protein sequence ID" value="RSL49809.1"/>
    <property type="molecule type" value="Genomic_DNA"/>
</dbReference>
<dbReference type="Gene3D" id="3.40.50.1820">
    <property type="entry name" value="alpha/beta hydrolase"/>
    <property type="match status" value="1"/>
</dbReference>
<dbReference type="PANTHER" id="PTHR22946:SF12">
    <property type="entry name" value="CONIDIAL PIGMENT BIOSYNTHESIS PROTEIN AYG1 (AFU_ORTHOLOGUE AFUA_2G17550)"/>
    <property type="match status" value="1"/>
</dbReference>
<sequence>MIFAKQFIAFSAALVAVAGANNNQAYPPNVTLSNSTTSMYQLSSDAEFAFILEEYLSLANEEGAATGEILRAAALIEPGDIESWYKEFKFLGDKIGAQAKEAESNRAWVSARKAYFRSSSYYRAADFFLHGNQSDPRIYTLWDKQSEAFNKAVKLLPKPPSFVQLKATNFTVPAYFYPAAPEIPPGKKATHGKRLPTIIVGTSYDGNQESLYHGTCREVIARGWNCITYEGPGQPTVRRQQNIGFIPEWWEAVTPVVDYVRQRKDVDPDRVALIGLSFGGLLAPLAATREHRLAAVVAIDGLLNLQRSILEKFPTQMVELFTSGNKIGFNEYVEKLLAIPNIPLQFKWGVDQGTWAWNTTDPYTWLSGVGEFNLDEKKLSQIKCPVFVASGQDDHIAPEQPEEMARLLGEKSHYFLFETELGAGEHCAIGAEQQLGFKTLGWLDEVFAKVKTSSELPR</sequence>
<dbReference type="InterPro" id="IPR000073">
    <property type="entry name" value="AB_hydrolase_1"/>
</dbReference>